<dbReference type="Pfam" id="PF13432">
    <property type="entry name" value="TPR_16"/>
    <property type="match status" value="1"/>
</dbReference>
<dbReference type="PROSITE" id="PS50005">
    <property type="entry name" value="TPR"/>
    <property type="match status" value="4"/>
</dbReference>
<dbReference type="Gene3D" id="1.25.40.10">
    <property type="entry name" value="Tetratricopeptide repeat domain"/>
    <property type="match status" value="3"/>
</dbReference>
<dbReference type="Proteomes" id="UP001483337">
    <property type="component" value="Chromosome"/>
</dbReference>
<dbReference type="Pfam" id="PF00515">
    <property type="entry name" value="TPR_1"/>
    <property type="match status" value="1"/>
</dbReference>
<organism evidence="4 5">
    <name type="scientific">Okeanomitos corallinicola TIOX110</name>
    <dbReference type="NCBI Taxonomy" id="3133117"/>
    <lineage>
        <taxon>Bacteria</taxon>
        <taxon>Bacillati</taxon>
        <taxon>Cyanobacteriota</taxon>
        <taxon>Cyanophyceae</taxon>
        <taxon>Nostocales</taxon>
        <taxon>Aphanizomenonaceae</taxon>
        <taxon>Okeanomitos</taxon>
    </lineage>
</organism>
<gene>
    <name evidence="4" type="ORF">WJM97_05190</name>
</gene>
<dbReference type="InterPro" id="IPR011990">
    <property type="entry name" value="TPR-like_helical_dom_sf"/>
</dbReference>
<sequence>MTLEFYARGLEKAKQKDYIAAIEEFNQAIQENPDFTDAYIERGLAYYYSGATLQGVFDYNEAIKLDGENAKAYYFRALAKLDLKNLSGCLEDVEKAIQFKLHHGAVYDLLGTVKRKQGNLPEAIANFKKATELYLAAKDKDNAQQCLEKIKQLQPKSPPQANPEIQKPVKVISTQDYFRQLLDKAENGDTIEALADLNWILTADSQDVYAYCCRGVVYCKVGNYRDAISDFNQAIKLNFQDAIVYRNRGKARSHLGDHQGALADINKALEMQPEDVLVYISRGNIYQSMGNYLAAIQDYSQAININPEHPLAYYNRGISHTCLEEMSNAVADYQKAASIYCEQEDWKNYQQVLNSLQKIQSSLPETTKATYNLLRQRLLRMVGGHWEIAERLIQQKKDFFPGMTEQWYLQKVIDDLERDRR</sequence>
<dbReference type="RefSeq" id="WP_353931977.1">
    <property type="nucleotide sequence ID" value="NZ_CP150886.1"/>
</dbReference>
<feature type="repeat" description="TPR" evidence="3">
    <location>
        <begin position="208"/>
        <end position="241"/>
    </location>
</feature>
<keyword evidence="5" id="KW-1185">Reference proteome</keyword>
<dbReference type="Pfam" id="PF13414">
    <property type="entry name" value="TPR_11"/>
    <property type="match status" value="1"/>
</dbReference>
<feature type="repeat" description="TPR" evidence="3">
    <location>
        <begin position="276"/>
        <end position="309"/>
    </location>
</feature>
<dbReference type="Pfam" id="PF13181">
    <property type="entry name" value="TPR_8"/>
    <property type="match status" value="2"/>
</dbReference>
<name>A0ABZ2UUK7_9CYAN</name>
<evidence type="ECO:0000313" key="4">
    <source>
        <dbReference type="EMBL" id="WZB89074.1"/>
    </source>
</evidence>
<dbReference type="PROSITE" id="PS50293">
    <property type="entry name" value="TPR_REGION"/>
    <property type="match status" value="1"/>
</dbReference>
<keyword evidence="2 3" id="KW-0802">TPR repeat</keyword>
<dbReference type="InterPro" id="IPR019734">
    <property type="entry name" value="TPR_rpt"/>
</dbReference>
<proteinExistence type="predicted"/>
<evidence type="ECO:0000256" key="3">
    <source>
        <dbReference type="PROSITE-ProRule" id="PRU00339"/>
    </source>
</evidence>
<dbReference type="PANTHER" id="PTHR44858">
    <property type="entry name" value="TETRATRICOPEPTIDE REPEAT PROTEIN 6"/>
    <property type="match status" value="1"/>
</dbReference>
<feature type="repeat" description="TPR" evidence="3">
    <location>
        <begin position="2"/>
        <end position="35"/>
    </location>
</feature>
<accession>A0ABZ2UUK7</accession>
<protein>
    <submittedName>
        <fullName evidence="4">Tetratricopeptide repeat protein</fullName>
    </submittedName>
</protein>
<feature type="repeat" description="TPR" evidence="3">
    <location>
        <begin position="242"/>
        <end position="275"/>
    </location>
</feature>
<dbReference type="EMBL" id="CP150886">
    <property type="protein sequence ID" value="WZB89074.1"/>
    <property type="molecule type" value="Genomic_DNA"/>
</dbReference>
<dbReference type="PANTHER" id="PTHR44858:SF1">
    <property type="entry name" value="UDP-N-ACETYLGLUCOSAMINE--PEPTIDE N-ACETYLGLUCOSAMINYLTRANSFERASE SPINDLY-RELATED"/>
    <property type="match status" value="1"/>
</dbReference>
<evidence type="ECO:0000256" key="2">
    <source>
        <dbReference type="ARBA" id="ARBA00022803"/>
    </source>
</evidence>
<evidence type="ECO:0000256" key="1">
    <source>
        <dbReference type="ARBA" id="ARBA00022737"/>
    </source>
</evidence>
<dbReference type="SUPFAM" id="SSF48452">
    <property type="entry name" value="TPR-like"/>
    <property type="match status" value="2"/>
</dbReference>
<dbReference type="InterPro" id="IPR050498">
    <property type="entry name" value="Ycf3"/>
</dbReference>
<keyword evidence="1" id="KW-0677">Repeat</keyword>
<dbReference type="SMART" id="SM00028">
    <property type="entry name" value="TPR"/>
    <property type="match status" value="8"/>
</dbReference>
<evidence type="ECO:0000313" key="5">
    <source>
        <dbReference type="Proteomes" id="UP001483337"/>
    </source>
</evidence>
<reference evidence="4 5" key="1">
    <citation type="submission" date="2024-04" db="EMBL/GenBank/DDBJ databases">
        <title>Okeanomitos corallinicola gen. &amp; sp. nov. (Nostocales, Cyanobacteria), a new toxic marine heterocyst-forming cyanobacterium from a coral reef.</title>
        <authorList>
            <person name="Li H."/>
            <person name="Li R."/>
            <person name="Kang J."/>
            <person name="Hii K.S."/>
            <person name="Mohamed H.F."/>
            <person name="Xu X."/>
            <person name="Luo Z."/>
        </authorList>
    </citation>
    <scope>NUCLEOTIDE SEQUENCE [LARGE SCALE GENOMIC DNA]</scope>
    <source>
        <strain evidence="4 5">TIOX110</strain>
    </source>
</reference>